<dbReference type="InterPro" id="IPR036390">
    <property type="entry name" value="WH_DNA-bd_sf"/>
</dbReference>
<keyword evidence="2" id="KW-0805">Transcription regulation</keyword>
<dbReference type="Pfam" id="PF00126">
    <property type="entry name" value="HTH_1"/>
    <property type="match status" value="1"/>
</dbReference>
<feature type="domain" description="HTH lysR-type" evidence="5">
    <location>
        <begin position="9"/>
        <end position="66"/>
    </location>
</feature>
<dbReference type="Proteomes" id="UP001342418">
    <property type="component" value="Chromosome"/>
</dbReference>
<proteinExistence type="inferred from homology"/>
<dbReference type="RefSeq" id="WP_338531039.1">
    <property type="nucleotide sequence ID" value="NZ_CP030941.1"/>
</dbReference>
<dbReference type="PANTHER" id="PTHR30419:SF8">
    <property type="entry name" value="NITROGEN ASSIMILATION TRANSCRIPTIONAL ACTIVATOR-RELATED"/>
    <property type="match status" value="1"/>
</dbReference>
<dbReference type="PROSITE" id="PS50931">
    <property type="entry name" value="HTH_LYSR"/>
    <property type="match status" value="1"/>
</dbReference>
<evidence type="ECO:0000313" key="7">
    <source>
        <dbReference type="Proteomes" id="UP001342418"/>
    </source>
</evidence>
<dbReference type="SUPFAM" id="SSF46785">
    <property type="entry name" value="Winged helix' DNA-binding domain"/>
    <property type="match status" value="1"/>
</dbReference>
<organism evidence="6 7">
    <name type="scientific">Nitratireductor thuwali</name>
    <dbReference type="NCBI Taxonomy" id="2267699"/>
    <lineage>
        <taxon>Bacteria</taxon>
        <taxon>Pseudomonadati</taxon>
        <taxon>Pseudomonadota</taxon>
        <taxon>Alphaproteobacteria</taxon>
        <taxon>Hyphomicrobiales</taxon>
        <taxon>Phyllobacteriaceae</taxon>
        <taxon>Nitratireductor</taxon>
    </lineage>
</organism>
<dbReference type="InterPro" id="IPR005119">
    <property type="entry name" value="LysR_subst-bd"/>
</dbReference>
<gene>
    <name evidence="6" type="primary">gbpR</name>
    <name evidence="6" type="ORF">NTH_03329</name>
</gene>
<dbReference type="EMBL" id="CP030941">
    <property type="protein sequence ID" value="UUP18844.1"/>
    <property type="molecule type" value="Genomic_DNA"/>
</dbReference>
<comment type="similarity">
    <text evidence="1">Belongs to the LysR transcriptional regulatory family.</text>
</comment>
<accession>A0ABY5MLJ2</accession>
<dbReference type="PRINTS" id="PR00039">
    <property type="entry name" value="HTHLYSR"/>
</dbReference>
<keyword evidence="4" id="KW-0804">Transcription</keyword>
<dbReference type="SUPFAM" id="SSF53850">
    <property type="entry name" value="Periplasmic binding protein-like II"/>
    <property type="match status" value="1"/>
</dbReference>
<dbReference type="Gene3D" id="3.40.190.10">
    <property type="entry name" value="Periplasmic binding protein-like II"/>
    <property type="match status" value="1"/>
</dbReference>
<evidence type="ECO:0000256" key="2">
    <source>
        <dbReference type="ARBA" id="ARBA00023015"/>
    </source>
</evidence>
<sequence>MLIDATARLKLTHFRLIAAVAEHGQLSIAASMLGMTQPAASRMMTQIEAIVGAKLFERHAKGMELTDLGQLIARHADTLLSQVRDTMQEIDEFKLGKGGRVRVGAVTGAAVGYVMPAIQKLKAGSPHADVHIDVAPSDALIRELSAGNFDFVLGRIPRPYDPRHFTIARGRGEVVELLVRKDHPLAAVPSLSLHALSHYEWVMQTLGTPLRAAVETAFMEAAAPLPQNIINTTSLLAMIALLVTSDAIAPLSREVAELLGGNNGGLGLARLPVDTPIVVTPYHLLSLKSRALSPLAARLHALVTTELARGGAES</sequence>
<dbReference type="InterPro" id="IPR000847">
    <property type="entry name" value="LysR_HTH_N"/>
</dbReference>
<evidence type="ECO:0000313" key="6">
    <source>
        <dbReference type="EMBL" id="UUP18844.1"/>
    </source>
</evidence>
<evidence type="ECO:0000259" key="5">
    <source>
        <dbReference type="PROSITE" id="PS50931"/>
    </source>
</evidence>
<dbReference type="Gene3D" id="1.10.10.10">
    <property type="entry name" value="Winged helix-like DNA-binding domain superfamily/Winged helix DNA-binding domain"/>
    <property type="match status" value="1"/>
</dbReference>
<evidence type="ECO:0000256" key="4">
    <source>
        <dbReference type="ARBA" id="ARBA00023163"/>
    </source>
</evidence>
<evidence type="ECO:0000256" key="1">
    <source>
        <dbReference type="ARBA" id="ARBA00009437"/>
    </source>
</evidence>
<name>A0ABY5MLJ2_9HYPH</name>
<dbReference type="Pfam" id="PF03466">
    <property type="entry name" value="LysR_substrate"/>
    <property type="match status" value="1"/>
</dbReference>
<keyword evidence="3" id="KW-0238">DNA-binding</keyword>
<evidence type="ECO:0000256" key="3">
    <source>
        <dbReference type="ARBA" id="ARBA00023125"/>
    </source>
</evidence>
<dbReference type="InterPro" id="IPR050950">
    <property type="entry name" value="HTH-type_LysR_regulators"/>
</dbReference>
<protein>
    <submittedName>
        <fullName evidence="6">HTH-type transcriptional regulator GbpR</fullName>
    </submittedName>
</protein>
<dbReference type="InterPro" id="IPR036388">
    <property type="entry name" value="WH-like_DNA-bd_sf"/>
</dbReference>
<keyword evidence="7" id="KW-1185">Reference proteome</keyword>
<dbReference type="PANTHER" id="PTHR30419">
    <property type="entry name" value="HTH-TYPE TRANSCRIPTIONAL REGULATOR YBHD"/>
    <property type="match status" value="1"/>
</dbReference>
<reference evidence="6 7" key="1">
    <citation type="submission" date="2018-07" db="EMBL/GenBank/DDBJ databases">
        <title>Genome sequence of Nitratireductor thuwali#1536.</title>
        <authorList>
            <person name="Michoud G."/>
            <person name="Merlino G."/>
            <person name="Sefrji F.O."/>
            <person name="Daffonchio D."/>
        </authorList>
    </citation>
    <scope>NUCLEOTIDE SEQUENCE [LARGE SCALE GENOMIC DNA]</scope>
    <source>
        <strain evidence="7">Nit1536</strain>
    </source>
</reference>